<evidence type="ECO:0000256" key="5">
    <source>
        <dbReference type="ARBA" id="ARBA00022737"/>
    </source>
</evidence>
<dbReference type="GO" id="GO:0005886">
    <property type="term" value="C:plasma membrane"/>
    <property type="evidence" value="ECO:0007669"/>
    <property type="project" value="TreeGrafter"/>
</dbReference>
<keyword evidence="6" id="KW-0446">Lipid-binding</keyword>
<feature type="region of interest" description="Disordered" evidence="7">
    <location>
        <begin position="435"/>
        <end position="454"/>
    </location>
</feature>
<comment type="subcellular location">
    <subcellularLocation>
        <location evidence="1">Cytoplasm</location>
    </subcellularLocation>
</comment>
<comment type="caution">
    <text evidence="9">The sequence shown here is derived from an EMBL/GenBank/DDBJ whole genome shotgun (WGS) entry which is preliminary data.</text>
</comment>
<evidence type="ECO:0000256" key="2">
    <source>
        <dbReference type="ARBA" id="ARBA00010130"/>
    </source>
</evidence>
<feature type="compositionally biased region" description="Polar residues" evidence="7">
    <location>
        <begin position="158"/>
        <end position="178"/>
    </location>
</feature>
<feature type="compositionally biased region" description="Low complexity" evidence="7">
    <location>
        <begin position="253"/>
        <end position="264"/>
    </location>
</feature>
<name>A0A164RSK5_9CRUS</name>
<feature type="region of interest" description="Disordered" evidence="7">
    <location>
        <begin position="158"/>
        <end position="181"/>
    </location>
</feature>
<dbReference type="STRING" id="35525.A0A164RSK5"/>
<dbReference type="AlphaFoldDB" id="A0A164RSK5"/>
<gene>
    <name evidence="9" type="ORF">APZ42_027008</name>
</gene>
<feature type="region of interest" description="Disordered" evidence="7">
    <location>
        <begin position="460"/>
        <end position="483"/>
    </location>
</feature>
<dbReference type="FunFam" id="1.25.40.90:FF:000002">
    <property type="entry name" value="epsin-2 isoform X1"/>
    <property type="match status" value="1"/>
</dbReference>
<keyword evidence="3" id="KW-0963">Cytoplasm</keyword>
<dbReference type="Gene3D" id="1.25.40.90">
    <property type="match status" value="1"/>
</dbReference>
<dbReference type="GO" id="GO:0030125">
    <property type="term" value="C:clathrin vesicle coat"/>
    <property type="evidence" value="ECO:0007669"/>
    <property type="project" value="TreeGrafter"/>
</dbReference>
<dbReference type="GO" id="GO:0005543">
    <property type="term" value="F:phospholipid binding"/>
    <property type="evidence" value="ECO:0007669"/>
    <property type="project" value="TreeGrafter"/>
</dbReference>
<keyword evidence="10" id="KW-1185">Reference proteome</keyword>
<dbReference type="InterPro" id="IPR003903">
    <property type="entry name" value="UIM_dom"/>
</dbReference>
<evidence type="ECO:0000313" key="9">
    <source>
        <dbReference type="EMBL" id="KZS08905.1"/>
    </source>
</evidence>
<evidence type="ECO:0000256" key="7">
    <source>
        <dbReference type="SAM" id="MobiDB-lite"/>
    </source>
</evidence>
<evidence type="ECO:0000313" key="10">
    <source>
        <dbReference type="Proteomes" id="UP000076858"/>
    </source>
</evidence>
<dbReference type="OrthoDB" id="4033880at2759"/>
<comment type="similarity">
    <text evidence="2">Belongs to the epsin family.</text>
</comment>
<evidence type="ECO:0000256" key="3">
    <source>
        <dbReference type="ARBA" id="ARBA00022490"/>
    </source>
</evidence>
<dbReference type="SMART" id="SM00273">
    <property type="entry name" value="ENTH"/>
    <property type="match status" value="1"/>
</dbReference>
<dbReference type="CDD" id="cd16990">
    <property type="entry name" value="ENTH_Epsin"/>
    <property type="match status" value="1"/>
</dbReference>
<dbReference type="SUPFAM" id="SSF48464">
    <property type="entry name" value="ENTH/VHS domain"/>
    <property type="match status" value="1"/>
</dbReference>
<feature type="region of interest" description="Disordered" evidence="7">
    <location>
        <begin position="243"/>
        <end position="264"/>
    </location>
</feature>
<keyword evidence="5" id="KW-0677">Repeat</keyword>
<dbReference type="SMART" id="SM00726">
    <property type="entry name" value="UIM"/>
    <property type="match status" value="2"/>
</dbReference>
<organism evidence="9 10">
    <name type="scientific">Daphnia magna</name>
    <dbReference type="NCBI Taxonomy" id="35525"/>
    <lineage>
        <taxon>Eukaryota</taxon>
        <taxon>Metazoa</taxon>
        <taxon>Ecdysozoa</taxon>
        <taxon>Arthropoda</taxon>
        <taxon>Crustacea</taxon>
        <taxon>Branchiopoda</taxon>
        <taxon>Diplostraca</taxon>
        <taxon>Cladocera</taxon>
        <taxon>Anomopoda</taxon>
        <taxon>Daphniidae</taxon>
        <taxon>Daphnia</taxon>
    </lineage>
</organism>
<dbReference type="PROSITE" id="PS50330">
    <property type="entry name" value="UIM"/>
    <property type="match status" value="1"/>
</dbReference>
<dbReference type="Proteomes" id="UP000076858">
    <property type="component" value="Unassembled WGS sequence"/>
</dbReference>
<evidence type="ECO:0000259" key="8">
    <source>
        <dbReference type="PROSITE" id="PS50942"/>
    </source>
</evidence>
<dbReference type="Pfam" id="PF01417">
    <property type="entry name" value="ENTH"/>
    <property type="match status" value="1"/>
</dbReference>
<evidence type="ECO:0000256" key="6">
    <source>
        <dbReference type="ARBA" id="ARBA00023121"/>
    </source>
</evidence>
<feature type="region of interest" description="Disordered" evidence="7">
    <location>
        <begin position="379"/>
        <end position="419"/>
    </location>
</feature>
<sequence length="598" mass="64158">MNVSGIRRNIKNIAHNYTDAQVKVREATSNDPWGPPSSLMSEISDLTYNVVAFSEIMQMIWKRLNDHGKNYRHVYKALVLLDYLVKTGNEKVAQQCKENIFAIHTLRDFQYYEDGKDQGIHVREKSKALEALLKDDERLKNERIKALKARERFAQQTTGFGTGSDSNFMGSPSESFGSDPTGLATRARAAVAPTDLDLARPQTAGEEELQLQLALAMSREEAEKEDEKRRSDDVRLALAISQSQEAGVGSRPLQPGAQQQQQQSHLLDLLDVSVNDAAVGWVDPWGTPAHPSEPPVPVMPPRPKVKSDFLTAPTGGAATVGTTGTTDAWGMPVAAASPSQVPFFLKNKIFQVDAWGSPVAQAAKPTAPAIATSANLGQMVNDPWAPTPSKPAGEDPWSPQPPVRTAASANDPWSPAAGATALDVDDFDLLTNRAQAASPMGRSNGSRSPFDLTGMDSALTAQYSDNSSGGAKPKKSPESFLGPNSNLVNLENLVPTKPVVAPAANPFALGVAGQPNPFQQQPAPRPSINELRHQQNFGVLGGPQQQQLVTSSPPQQLQQLQPMTGVLQPAPAGVWGPTPPMMQSGSGVTSPTFNPFLA</sequence>
<accession>A0A164RSK5</accession>
<feature type="domain" description="ENTH" evidence="8">
    <location>
        <begin position="12"/>
        <end position="143"/>
    </location>
</feature>
<dbReference type="GO" id="GO:0005768">
    <property type="term" value="C:endosome"/>
    <property type="evidence" value="ECO:0007669"/>
    <property type="project" value="TreeGrafter"/>
</dbReference>
<feature type="compositionally biased region" description="Polar residues" evidence="7">
    <location>
        <begin position="460"/>
        <end position="469"/>
    </location>
</feature>
<dbReference type="PANTHER" id="PTHR12276">
    <property type="entry name" value="EPSIN/ENT-RELATED"/>
    <property type="match status" value="1"/>
</dbReference>
<evidence type="ECO:0000256" key="4">
    <source>
        <dbReference type="ARBA" id="ARBA00022553"/>
    </source>
</evidence>
<dbReference type="PROSITE" id="PS50942">
    <property type="entry name" value="ENTH"/>
    <property type="match status" value="1"/>
</dbReference>
<evidence type="ECO:0000256" key="1">
    <source>
        <dbReference type="ARBA" id="ARBA00004496"/>
    </source>
</evidence>
<keyword evidence="4" id="KW-0597">Phosphoprotein</keyword>
<dbReference type="PANTHER" id="PTHR12276:SF115">
    <property type="entry name" value="FI19443P1"/>
    <property type="match status" value="1"/>
</dbReference>
<dbReference type="InterPro" id="IPR008942">
    <property type="entry name" value="ENTH_VHS"/>
</dbReference>
<proteinExistence type="inferred from homology"/>
<reference evidence="9 10" key="1">
    <citation type="submission" date="2016-03" db="EMBL/GenBank/DDBJ databases">
        <title>EvidentialGene: Evidence-directed Construction of Genes on Genomes.</title>
        <authorList>
            <person name="Gilbert D.G."/>
            <person name="Choi J.-H."/>
            <person name="Mockaitis K."/>
            <person name="Colbourne J."/>
            <person name="Pfrender M."/>
        </authorList>
    </citation>
    <scope>NUCLEOTIDE SEQUENCE [LARGE SCALE GENOMIC DNA]</scope>
    <source>
        <strain evidence="9 10">Xinb3</strain>
        <tissue evidence="9">Complete organism</tissue>
    </source>
</reference>
<dbReference type="InterPro" id="IPR013809">
    <property type="entry name" value="ENTH"/>
</dbReference>
<dbReference type="GO" id="GO:0006897">
    <property type="term" value="P:endocytosis"/>
    <property type="evidence" value="ECO:0007669"/>
    <property type="project" value="TreeGrafter"/>
</dbReference>
<protein>
    <submittedName>
        <fullName evidence="9">Epsin-1</fullName>
    </submittedName>
</protein>
<dbReference type="EMBL" id="LRGB01002150">
    <property type="protein sequence ID" value="KZS08905.1"/>
    <property type="molecule type" value="Genomic_DNA"/>
</dbReference>
<dbReference type="GO" id="GO:0030276">
    <property type="term" value="F:clathrin binding"/>
    <property type="evidence" value="ECO:0007669"/>
    <property type="project" value="TreeGrafter"/>
</dbReference>